<keyword evidence="1" id="KW-0472">Membrane</keyword>
<keyword evidence="1" id="KW-0812">Transmembrane</keyword>
<dbReference type="RefSeq" id="WP_345435200.1">
    <property type="nucleotide sequence ID" value="NZ_BAABKO010000001.1"/>
</dbReference>
<protein>
    <recommendedName>
        <fullName evidence="2">Putative Flp pilus-assembly TadG-like N-terminal domain-containing protein</fullName>
    </recommendedName>
</protein>
<evidence type="ECO:0000313" key="3">
    <source>
        <dbReference type="EMBL" id="GAA4763684.1"/>
    </source>
</evidence>
<evidence type="ECO:0000313" key="4">
    <source>
        <dbReference type="Proteomes" id="UP001501645"/>
    </source>
</evidence>
<evidence type="ECO:0000259" key="2">
    <source>
        <dbReference type="Pfam" id="PF13400"/>
    </source>
</evidence>
<dbReference type="InterPro" id="IPR028087">
    <property type="entry name" value="Tad_N"/>
</dbReference>
<dbReference type="Pfam" id="PF13400">
    <property type="entry name" value="Tad"/>
    <property type="match status" value="1"/>
</dbReference>
<feature type="transmembrane region" description="Helical" evidence="1">
    <location>
        <begin position="12"/>
        <end position="36"/>
    </location>
</feature>
<organism evidence="3 4">
    <name type="scientific">Microbacterium gilvum</name>
    <dbReference type="NCBI Taxonomy" id="1336204"/>
    <lineage>
        <taxon>Bacteria</taxon>
        <taxon>Bacillati</taxon>
        <taxon>Actinomycetota</taxon>
        <taxon>Actinomycetes</taxon>
        <taxon>Micrococcales</taxon>
        <taxon>Microbacteriaceae</taxon>
        <taxon>Microbacterium</taxon>
    </lineage>
</organism>
<gene>
    <name evidence="3" type="ORF">GCM10023351_02900</name>
</gene>
<accession>A0ABP8ZR14</accession>
<keyword evidence="1" id="KW-1133">Transmembrane helix</keyword>
<dbReference type="Proteomes" id="UP001501645">
    <property type="component" value="Unassembled WGS sequence"/>
</dbReference>
<dbReference type="EMBL" id="BAABKO010000001">
    <property type="protein sequence ID" value="GAA4763684.1"/>
    <property type="molecule type" value="Genomic_DNA"/>
</dbReference>
<sequence>MRSPRGDEAGSILPLAIGYAVLAIALIVVCADATALHLAQKRLDALAASAALAAADGFALSVEGGAVRARLDDARVAEQAAALLAATGDDTALVSAETPDGVSARVTVATVWHPPIVSIVVPGGIPLEATATSRTGLE</sequence>
<proteinExistence type="predicted"/>
<name>A0ABP8ZR14_9MICO</name>
<comment type="caution">
    <text evidence="3">The sequence shown here is derived from an EMBL/GenBank/DDBJ whole genome shotgun (WGS) entry which is preliminary data.</text>
</comment>
<feature type="domain" description="Putative Flp pilus-assembly TadG-like N-terminal" evidence="2">
    <location>
        <begin position="10"/>
        <end position="56"/>
    </location>
</feature>
<evidence type="ECO:0000256" key="1">
    <source>
        <dbReference type="SAM" id="Phobius"/>
    </source>
</evidence>
<keyword evidence="4" id="KW-1185">Reference proteome</keyword>
<reference evidence="4" key="1">
    <citation type="journal article" date="2019" name="Int. J. Syst. Evol. Microbiol.">
        <title>The Global Catalogue of Microorganisms (GCM) 10K type strain sequencing project: providing services to taxonomists for standard genome sequencing and annotation.</title>
        <authorList>
            <consortium name="The Broad Institute Genomics Platform"/>
            <consortium name="The Broad Institute Genome Sequencing Center for Infectious Disease"/>
            <person name="Wu L."/>
            <person name="Ma J."/>
        </authorList>
    </citation>
    <scope>NUCLEOTIDE SEQUENCE [LARGE SCALE GENOMIC DNA]</scope>
    <source>
        <strain evidence="4">JCM 18537</strain>
    </source>
</reference>